<reference evidence="2 3" key="1">
    <citation type="journal article" date="2019" name="Sci. Rep.">
        <title>Orb-weaving spider Araneus ventricosus genome elucidates the spidroin gene catalogue.</title>
        <authorList>
            <person name="Kono N."/>
            <person name="Nakamura H."/>
            <person name="Ohtoshi R."/>
            <person name="Moran D.A.P."/>
            <person name="Shinohara A."/>
            <person name="Yoshida Y."/>
            <person name="Fujiwara M."/>
            <person name="Mori M."/>
            <person name="Tomita M."/>
            <person name="Arakawa K."/>
        </authorList>
    </citation>
    <scope>NUCLEOTIDE SEQUENCE [LARGE SCALE GENOMIC DNA]</scope>
</reference>
<comment type="caution">
    <text evidence="2">The sequence shown here is derived from an EMBL/GenBank/DDBJ whole genome shotgun (WGS) entry which is preliminary data.</text>
</comment>
<sequence length="192" mass="21896">MSQQFVFTPQLSTTHQLFRVVKHINGGKNSNLVTAAIFLDIAKAFDKVWIEGLIHKLIAYKFPQYIIEIIQSYLTNRHFTVLVKNSDSIPRKLHAGVAQGRILVPIIFVLFMNDISQLRNIILSLYADNTAIFSQGKTPDKAIVPLQNCLKNLEACFLRWKIKLNVDKTESIVFNKKNDDWPNVKVCGTPIE</sequence>
<accession>A0A4Y2VJ54</accession>
<dbReference type="PANTHER" id="PTHR33332">
    <property type="entry name" value="REVERSE TRANSCRIPTASE DOMAIN-CONTAINING PROTEIN"/>
    <property type="match status" value="1"/>
</dbReference>
<keyword evidence="2" id="KW-0695">RNA-directed DNA polymerase</keyword>
<evidence type="ECO:0000259" key="1">
    <source>
        <dbReference type="PROSITE" id="PS50878"/>
    </source>
</evidence>
<evidence type="ECO:0000313" key="3">
    <source>
        <dbReference type="Proteomes" id="UP000499080"/>
    </source>
</evidence>
<organism evidence="2 3">
    <name type="scientific">Araneus ventricosus</name>
    <name type="common">Orbweaver spider</name>
    <name type="synonym">Epeira ventricosa</name>
    <dbReference type="NCBI Taxonomy" id="182803"/>
    <lineage>
        <taxon>Eukaryota</taxon>
        <taxon>Metazoa</taxon>
        <taxon>Ecdysozoa</taxon>
        <taxon>Arthropoda</taxon>
        <taxon>Chelicerata</taxon>
        <taxon>Arachnida</taxon>
        <taxon>Araneae</taxon>
        <taxon>Araneomorphae</taxon>
        <taxon>Entelegynae</taxon>
        <taxon>Araneoidea</taxon>
        <taxon>Araneidae</taxon>
        <taxon>Araneus</taxon>
    </lineage>
</organism>
<proteinExistence type="predicted"/>
<dbReference type="GO" id="GO:0003964">
    <property type="term" value="F:RNA-directed DNA polymerase activity"/>
    <property type="evidence" value="ECO:0007669"/>
    <property type="project" value="UniProtKB-KW"/>
</dbReference>
<dbReference type="OrthoDB" id="416454at2759"/>
<name>A0A4Y2VJ54_ARAVE</name>
<dbReference type="PROSITE" id="PS50878">
    <property type="entry name" value="RT_POL"/>
    <property type="match status" value="1"/>
</dbReference>
<dbReference type="Pfam" id="PF00078">
    <property type="entry name" value="RVT_1"/>
    <property type="match status" value="1"/>
</dbReference>
<feature type="domain" description="Reverse transcriptase" evidence="1">
    <location>
        <begin position="1"/>
        <end position="186"/>
    </location>
</feature>
<dbReference type="EMBL" id="BGPR01048333">
    <property type="protein sequence ID" value="GBO25343.1"/>
    <property type="molecule type" value="Genomic_DNA"/>
</dbReference>
<keyword evidence="2" id="KW-0548">Nucleotidyltransferase</keyword>
<dbReference type="AlphaFoldDB" id="A0A4Y2VJ54"/>
<dbReference type="Proteomes" id="UP000499080">
    <property type="component" value="Unassembled WGS sequence"/>
</dbReference>
<dbReference type="InterPro" id="IPR000477">
    <property type="entry name" value="RT_dom"/>
</dbReference>
<evidence type="ECO:0000313" key="2">
    <source>
        <dbReference type="EMBL" id="GBO25343.1"/>
    </source>
</evidence>
<protein>
    <submittedName>
        <fullName evidence="2">Putative RNA-directed DNA polymerase from transposon BS</fullName>
    </submittedName>
</protein>
<gene>
    <name evidence="2" type="primary">RTase_26</name>
    <name evidence="2" type="ORF">AVEN_19521_1</name>
</gene>
<keyword evidence="3" id="KW-1185">Reference proteome</keyword>
<keyword evidence="2" id="KW-0808">Transferase</keyword>